<gene>
    <name evidence="19" type="ORF">SAMN05216354_0572</name>
</gene>
<evidence type="ECO:0000259" key="17">
    <source>
        <dbReference type="Pfam" id="PF02563"/>
    </source>
</evidence>
<feature type="signal peptide" evidence="16">
    <location>
        <begin position="1"/>
        <end position="20"/>
    </location>
</feature>
<dbReference type="InterPro" id="IPR054765">
    <property type="entry name" value="SLBB_dom"/>
</dbReference>
<accession>A0A1H5S922</accession>
<dbReference type="EMBL" id="FNUV01000001">
    <property type="protein sequence ID" value="SEF47106.1"/>
    <property type="molecule type" value="Genomic_DNA"/>
</dbReference>
<keyword evidence="10" id="KW-0626">Porin</keyword>
<keyword evidence="7 16" id="KW-0732">Signal</keyword>
<evidence type="ECO:0000256" key="8">
    <source>
        <dbReference type="ARBA" id="ARBA00023047"/>
    </source>
</evidence>
<dbReference type="InterPro" id="IPR003715">
    <property type="entry name" value="Poly_export_N"/>
</dbReference>
<evidence type="ECO:0000256" key="4">
    <source>
        <dbReference type="ARBA" id="ARBA00022452"/>
    </source>
</evidence>
<keyword evidence="12" id="KW-0564">Palmitate</keyword>
<dbReference type="GO" id="GO:0046930">
    <property type="term" value="C:pore complex"/>
    <property type="evidence" value="ECO:0007669"/>
    <property type="project" value="UniProtKB-KW"/>
</dbReference>
<comment type="subcellular location">
    <subcellularLocation>
        <location evidence="1">Cell outer membrane</location>
        <topology evidence="1">Multi-pass membrane protein</topology>
    </subcellularLocation>
</comment>
<evidence type="ECO:0000256" key="11">
    <source>
        <dbReference type="ARBA" id="ARBA00023136"/>
    </source>
</evidence>
<dbReference type="GO" id="GO:0006811">
    <property type="term" value="P:monoatomic ion transport"/>
    <property type="evidence" value="ECO:0007669"/>
    <property type="project" value="UniProtKB-KW"/>
</dbReference>
<organism evidence="19 20">
    <name type="scientific">Xylanibacter ruminicola</name>
    <name type="common">Prevotella ruminicola</name>
    <dbReference type="NCBI Taxonomy" id="839"/>
    <lineage>
        <taxon>Bacteria</taxon>
        <taxon>Pseudomonadati</taxon>
        <taxon>Bacteroidota</taxon>
        <taxon>Bacteroidia</taxon>
        <taxon>Bacteroidales</taxon>
        <taxon>Prevotellaceae</taxon>
        <taxon>Xylanibacter</taxon>
    </lineage>
</organism>
<dbReference type="PANTHER" id="PTHR33619">
    <property type="entry name" value="POLYSACCHARIDE EXPORT PROTEIN GFCE-RELATED"/>
    <property type="match status" value="1"/>
</dbReference>
<dbReference type="GO" id="GO:0009279">
    <property type="term" value="C:cell outer membrane"/>
    <property type="evidence" value="ECO:0007669"/>
    <property type="project" value="UniProtKB-SubCell"/>
</dbReference>
<evidence type="ECO:0000256" key="13">
    <source>
        <dbReference type="ARBA" id="ARBA00023237"/>
    </source>
</evidence>
<keyword evidence="4" id="KW-1134">Transmembrane beta strand</keyword>
<dbReference type="InterPro" id="IPR049712">
    <property type="entry name" value="Poly_export"/>
</dbReference>
<evidence type="ECO:0000256" key="7">
    <source>
        <dbReference type="ARBA" id="ARBA00022729"/>
    </source>
</evidence>
<keyword evidence="14" id="KW-0449">Lipoprotein</keyword>
<name>A0A1H5S922_XYLRU</name>
<evidence type="ECO:0000256" key="1">
    <source>
        <dbReference type="ARBA" id="ARBA00004571"/>
    </source>
</evidence>
<feature type="domain" description="Polysaccharide export protein N-terminal" evidence="17">
    <location>
        <begin position="42"/>
        <end position="138"/>
    </location>
</feature>
<keyword evidence="9" id="KW-0406">Ion transport</keyword>
<evidence type="ECO:0000256" key="2">
    <source>
        <dbReference type="ARBA" id="ARBA00009450"/>
    </source>
</evidence>
<feature type="transmembrane region" description="Helical" evidence="15">
    <location>
        <begin position="243"/>
        <end position="261"/>
    </location>
</feature>
<keyword evidence="5" id="KW-0762">Sugar transport</keyword>
<keyword evidence="11 15" id="KW-0472">Membrane</keyword>
<dbReference type="RefSeq" id="WP_103915093.1">
    <property type="nucleotide sequence ID" value="NZ_FNUV01000001.1"/>
</dbReference>
<evidence type="ECO:0000256" key="16">
    <source>
        <dbReference type="SAM" id="SignalP"/>
    </source>
</evidence>
<keyword evidence="3" id="KW-0813">Transport</keyword>
<evidence type="ECO:0000256" key="15">
    <source>
        <dbReference type="SAM" id="Phobius"/>
    </source>
</evidence>
<keyword evidence="15" id="KW-1133">Transmembrane helix</keyword>
<keyword evidence="8" id="KW-0625">Polysaccharide transport</keyword>
<reference evidence="19 20" key="1">
    <citation type="submission" date="2016-10" db="EMBL/GenBank/DDBJ databases">
        <authorList>
            <person name="de Groot N.N."/>
        </authorList>
    </citation>
    <scope>NUCLEOTIDE SEQUENCE [LARGE SCALE GENOMIC DNA]</scope>
    <source>
        <strain evidence="19 20">AR32</strain>
    </source>
</reference>
<dbReference type="GO" id="GO:0015159">
    <property type="term" value="F:polysaccharide transmembrane transporter activity"/>
    <property type="evidence" value="ECO:0007669"/>
    <property type="project" value="InterPro"/>
</dbReference>
<proteinExistence type="inferred from homology"/>
<dbReference type="PROSITE" id="PS51257">
    <property type="entry name" value="PROKAR_LIPOPROTEIN"/>
    <property type="match status" value="1"/>
</dbReference>
<comment type="similarity">
    <text evidence="2">Belongs to the BexD/CtrA/VexA family.</text>
</comment>
<dbReference type="AlphaFoldDB" id="A0A1H5S922"/>
<dbReference type="Proteomes" id="UP000236735">
    <property type="component" value="Unassembled WGS sequence"/>
</dbReference>
<evidence type="ECO:0000259" key="18">
    <source>
        <dbReference type="Pfam" id="PF22461"/>
    </source>
</evidence>
<evidence type="ECO:0000256" key="5">
    <source>
        <dbReference type="ARBA" id="ARBA00022597"/>
    </source>
</evidence>
<keyword evidence="13" id="KW-0998">Cell outer membrane</keyword>
<feature type="chain" id="PRO_5009283773" evidence="16">
    <location>
        <begin position="21"/>
        <end position="262"/>
    </location>
</feature>
<feature type="domain" description="SLBB" evidence="18">
    <location>
        <begin position="145"/>
        <end position="223"/>
    </location>
</feature>
<protein>
    <submittedName>
        <fullName evidence="19">Polysaccharide export outer membrane protein</fullName>
    </submittedName>
</protein>
<evidence type="ECO:0000256" key="6">
    <source>
        <dbReference type="ARBA" id="ARBA00022692"/>
    </source>
</evidence>
<dbReference type="PANTHER" id="PTHR33619:SF3">
    <property type="entry name" value="POLYSACCHARIDE EXPORT PROTEIN GFCE-RELATED"/>
    <property type="match status" value="1"/>
</dbReference>
<dbReference type="Gene3D" id="3.10.560.10">
    <property type="entry name" value="Outer membrane lipoprotein wza domain like"/>
    <property type="match status" value="1"/>
</dbReference>
<sequence>MKIRNLILVAGGAILMASCATPKNYNYLQDLQNGQQITTSTDGTIRLQPNDQITVLVRSKDPEMGNLFNKGIITNLKAGLADQSLYMMGYTIGPDGCIDMPSAGKISIAGKTRFEAQETIQEKLRSSELLKDANVTVETINMTYTVMGEVNKPGNYQIEKDAITLFEALGKAGDINVYGKRDSVMVIRQTGKEKKIYNLCLNSGKEIFGSDAYYIQQNDVIYVKANDTKARQSKTPGNESRTLSFWLTLASVLTALGVAIFK</sequence>
<evidence type="ECO:0000256" key="3">
    <source>
        <dbReference type="ARBA" id="ARBA00022448"/>
    </source>
</evidence>
<dbReference type="GO" id="GO:0015288">
    <property type="term" value="F:porin activity"/>
    <property type="evidence" value="ECO:0007669"/>
    <property type="project" value="UniProtKB-KW"/>
</dbReference>
<evidence type="ECO:0000313" key="19">
    <source>
        <dbReference type="EMBL" id="SEF47106.1"/>
    </source>
</evidence>
<keyword evidence="6 15" id="KW-0812">Transmembrane</keyword>
<dbReference type="Pfam" id="PF02563">
    <property type="entry name" value="Poly_export"/>
    <property type="match status" value="1"/>
</dbReference>
<dbReference type="Pfam" id="PF22461">
    <property type="entry name" value="SLBB_2"/>
    <property type="match status" value="1"/>
</dbReference>
<evidence type="ECO:0000256" key="10">
    <source>
        <dbReference type="ARBA" id="ARBA00023114"/>
    </source>
</evidence>
<evidence type="ECO:0000256" key="14">
    <source>
        <dbReference type="ARBA" id="ARBA00023288"/>
    </source>
</evidence>
<evidence type="ECO:0000256" key="9">
    <source>
        <dbReference type="ARBA" id="ARBA00023065"/>
    </source>
</evidence>
<evidence type="ECO:0000256" key="12">
    <source>
        <dbReference type="ARBA" id="ARBA00023139"/>
    </source>
</evidence>
<evidence type="ECO:0000313" key="20">
    <source>
        <dbReference type="Proteomes" id="UP000236735"/>
    </source>
</evidence>